<keyword evidence="3" id="KW-1185">Reference proteome</keyword>
<feature type="signal peptide" evidence="1">
    <location>
        <begin position="1"/>
        <end position="23"/>
    </location>
</feature>
<dbReference type="OrthoDB" id="7250310at2759"/>
<name>A0A317WHY5_9EURO</name>
<organism evidence="2 3">
    <name type="scientific">Aspergillus heteromorphus CBS 117.55</name>
    <dbReference type="NCBI Taxonomy" id="1448321"/>
    <lineage>
        <taxon>Eukaryota</taxon>
        <taxon>Fungi</taxon>
        <taxon>Dikarya</taxon>
        <taxon>Ascomycota</taxon>
        <taxon>Pezizomycotina</taxon>
        <taxon>Eurotiomycetes</taxon>
        <taxon>Eurotiomycetidae</taxon>
        <taxon>Eurotiales</taxon>
        <taxon>Aspergillaceae</taxon>
        <taxon>Aspergillus</taxon>
        <taxon>Aspergillus subgen. Circumdati</taxon>
    </lineage>
</organism>
<protein>
    <submittedName>
        <fullName evidence="2">Uncharacterized protein</fullName>
    </submittedName>
</protein>
<dbReference type="RefSeq" id="XP_025400451.1">
    <property type="nucleotide sequence ID" value="XM_025546501.1"/>
</dbReference>
<dbReference type="EMBL" id="MSFL01000008">
    <property type="protein sequence ID" value="PWY85899.1"/>
    <property type="molecule type" value="Genomic_DNA"/>
</dbReference>
<dbReference type="VEuPathDB" id="FungiDB:BO70DRAFT_395037"/>
<feature type="chain" id="PRO_5016366511" evidence="1">
    <location>
        <begin position="24"/>
        <end position="118"/>
    </location>
</feature>
<evidence type="ECO:0000313" key="3">
    <source>
        <dbReference type="Proteomes" id="UP000247233"/>
    </source>
</evidence>
<comment type="caution">
    <text evidence="2">The sequence shown here is derived from an EMBL/GenBank/DDBJ whole genome shotgun (WGS) entry which is preliminary data.</text>
</comment>
<dbReference type="Proteomes" id="UP000247233">
    <property type="component" value="Unassembled WGS sequence"/>
</dbReference>
<gene>
    <name evidence="2" type="ORF">BO70DRAFT_395037</name>
</gene>
<dbReference type="GeneID" id="37068738"/>
<sequence>MHIIPSVLLSLLVFTDLGQLAKGARKVVKNTCPALSGLPLPSKILPRSSSAIAESCCPDQTIYDGKNCVPLICPASQAWDGLNCVPDADPPCAPRPVYNPATRQCEATPVYDCPMGRY</sequence>
<reference evidence="2 3" key="1">
    <citation type="submission" date="2016-12" db="EMBL/GenBank/DDBJ databases">
        <title>The genomes of Aspergillus section Nigri reveals drivers in fungal speciation.</title>
        <authorList>
            <consortium name="DOE Joint Genome Institute"/>
            <person name="Vesth T.C."/>
            <person name="Nybo J."/>
            <person name="Theobald S."/>
            <person name="Brandl J."/>
            <person name="Frisvad J.C."/>
            <person name="Nielsen K.F."/>
            <person name="Lyhne E.K."/>
            <person name="Kogle M.E."/>
            <person name="Kuo A."/>
            <person name="Riley R."/>
            <person name="Clum A."/>
            <person name="Nolan M."/>
            <person name="Lipzen A."/>
            <person name="Salamov A."/>
            <person name="Henrissat B."/>
            <person name="Wiebenga A."/>
            <person name="De Vries R.P."/>
            <person name="Grigoriev I.V."/>
            <person name="Mortensen U.H."/>
            <person name="Andersen M.R."/>
            <person name="Baker S.E."/>
        </authorList>
    </citation>
    <scope>NUCLEOTIDE SEQUENCE [LARGE SCALE GENOMIC DNA]</scope>
    <source>
        <strain evidence="2 3">CBS 117.55</strain>
    </source>
</reference>
<evidence type="ECO:0000256" key="1">
    <source>
        <dbReference type="SAM" id="SignalP"/>
    </source>
</evidence>
<accession>A0A317WHY5</accession>
<keyword evidence="1" id="KW-0732">Signal</keyword>
<evidence type="ECO:0000313" key="2">
    <source>
        <dbReference type="EMBL" id="PWY85899.1"/>
    </source>
</evidence>
<dbReference type="AlphaFoldDB" id="A0A317WHY5"/>
<proteinExistence type="predicted"/>